<protein>
    <recommendedName>
        <fullName evidence="1">non-specific serine/threonine protein kinase</fullName>
        <ecNumber evidence="1">2.7.11.1</ecNumber>
    </recommendedName>
</protein>
<dbReference type="RefSeq" id="XP_022248517.1">
    <property type="nucleotide sequence ID" value="XM_022392809.1"/>
</dbReference>
<evidence type="ECO:0000313" key="8">
    <source>
        <dbReference type="RefSeq" id="XP_013780632.1"/>
    </source>
</evidence>
<dbReference type="InterPro" id="IPR011009">
    <property type="entry name" value="Kinase-like_dom_sf"/>
</dbReference>
<dbReference type="RefSeq" id="XP_013780632.1">
    <property type="nucleotide sequence ID" value="XM_013925178.2"/>
</dbReference>
<accession>A0ABM1BEY2</accession>
<dbReference type="PROSITE" id="PS00107">
    <property type="entry name" value="PROTEIN_KINASE_ATP"/>
    <property type="match status" value="1"/>
</dbReference>
<feature type="region of interest" description="Disordered" evidence="5">
    <location>
        <begin position="408"/>
        <end position="430"/>
    </location>
</feature>
<keyword evidence="3 4" id="KW-0067">ATP-binding</keyword>
<gene>
    <name evidence="8 9 10 11" type="primary">LOC106464988</name>
</gene>
<feature type="domain" description="Protein kinase" evidence="6">
    <location>
        <begin position="49"/>
        <end position="341"/>
    </location>
</feature>
<dbReference type="InterPro" id="IPR017441">
    <property type="entry name" value="Protein_kinase_ATP_BS"/>
</dbReference>
<evidence type="ECO:0000256" key="1">
    <source>
        <dbReference type="ARBA" id="ARBA00012513"/>
    </source>
</evidence>
<feature type="compositionally biased region" description="Polar residues" evidence="5">
    <location>
        <begin position="411"/>
        <end position="430"/>
    </location>
</feature>
<evidence type="ECO:0000313" key="10">
    <source>
        <dbReference type="RefSeq" id="XP_022248517.1"/>
    </source>
</evidence>
<evidence type="ECO:0000256" key="2">
    <source>
        <dbReference type="ARBA" id="ARBA00022741"/>
    </source>
</evidence>
<dbReference type="Gene3D" id="1.10.510.10">
    <property type="entry name" value="Transferase(Phosphotransferase) domain 1"/>
    <property type="match status" value="1"/>
</dbReference>
<dbReference type="EC" id="2.7.11.1" evidence="1"/>
<reference evidence="8 9" key="1">
    <citation type="submission" date="2025-05" db="UniProtKB">
        <authorList>
            <consortium name="RefSeq"/>
        </authorList>
    </citation>
    <scope>IDENTIFICATION</scope>
    <source>
        <tissue evidence="8 9">Muscle</tissue>
    </source>
</reference>
<proteinExistence type="predicted"/>
<dbReference type="RefSeq" id="XP_022248518.1">
    <property type="nucleotide sequence ID" value="XM_022392810.1"/>
</dbReference>
<evidence type="ECO:0000259" key="6">
    <source>
        <dbReference type="PROSITE" id="PS50011"/>
    </source>
</evidence>
<dbReference type="Proteomes" id="UP000694941">
    <property type="component" value="Unplaced"/>
</dbReference>
<sequence>MPKRGSRDVEGTIVKKKAANRPRVASNGHRLPDPIPAGEMLTDVMKRKWKLGRSVGLGGFGEIYLASDNVSNIVGPEASYVIKVEPHSNGPLFAEMHFYHRVGKTEQIDEWVLKKNLDFLGMPRFIGSGSHEYHGVKYRFMVMERFGEDLQKLLNRNKLFPEKTVFTLGIRILDILEYIHSFGYIHADVKGSNLLLGFGKGRENQVYLVDYGLACRYNTSCGIHKEYKEDLRKAHDGTIEFTSRDAHIGAHSRRGDLEILGYNMLQWLCRRLPWEDNLKNPEYVSKEKSRYMSDVISLMKKCFGISRCPEGIQEYMQYVANLNFEEEPNYEHCRQILKQSIKRAGYKDDGKLEFSLPSKLNKANKSPKKRITSQGKQTPKRKQAQRIASSEFADGIISERLRIKKAVSDTPELTSHSPSENILNGNGSPIDNPTPAMIMVMQRKQELQQKQKMVRKSKSFRQPNILHSAIRTKSSNNLNKKSLKNASLRRLSPRSKSITKTSKTRATTSKTSPLASTAALNNSCSPEV</sequence>
<dbReference type="PROSITE" id="PS00108">
    <property type="entry name" value="PROTEIN_KINASE_ST"/>
    <property type="match status" value="1"/>
</dbReference>
<evidence type="ECO:0000256" key="4">
    <source>
        <dbReference type="PROSITE-ProRule" id="PRU10141"/>
    </source>
</evidence>
<feature type="compositionally biased region" description="Low complexity" evidence="5">
    <location>
        <begin position="473"/>
        <end position="513"/>
    </location>
</feature>
<feature type="region of interest" description="Disordered" evidence="5">
    <location>
        <begin position="454"/>
        <end position="528"/>
    </location>
</feature>
<evidence type="ECO:0000256" key="3">
    <source>
        <dbReference type="ARBA" id="ARBA00022840"/>
    </source>
</evidence>
<dbReference type="RefSeq" id="XP_022248516.1">
    <property type="nucleotide sequence ID" value="XM_022392808.1"/>
</dbReference>
<dbReference type="SMART" id="SM00220">
    <property type="entry name" value="S_TKc"/>
    <property type="match status" value="1"/>
</dbReference>
<name>A0ABM1BEY2_LIMPO</name>
<evidence type="ECO:0000313" key="9">
    <source>
        <dbReference type="RefSeq" id="XP_022248516.1"/>
    </source>
</evidence>
<evidence type="ECO:0000313" key="7">
    <source>
        <dbReference type="Proteomes" id="UP000694941"/>
    </source>
</evidence>
<dbReference type="PANTHER" id="PTHR11909">
    <property type="entry name" value="CASEIN KINASE-RELATED"/>
    <property type="match status" value="1"/>
</dbReference>
<keyword evidence="7" id="KW-1185">Reference proteome</keyword>
<feature type="region of interest" description="Disordered" evidence="5">
    <location>
        <begin position="356"/>
        <end position="388"/>
    </location>
</feature>
<dbReference type="SUPFAM" id="SSF56112">
    <property type="entry name" value="Protein kinase-like (PK-like)"/>
    <property type="match status" value="1"/>
</dbReference>
<feature type="binding site" evidence="4">
    <location>
        <position position="83"/>
    </location>
    <ligand>
        <name>ATP</name>
        <dbReference type="ChEBI" id="CHEBI:30616"/>
    </ligand>
</feature>
<dbReference type="InterPro" id="IPR000719">
    <property type="entry name" value="Prot_kinase_dom"/>
</dbReference>
<dbReference type="GeneID" id="106464988"/>
<dbReference type="CDD" id="cd14015">
    <property type="entry name" value="STKc_VRK"/>
    <property type="match status" value="1"/>
</dbReference>
<feature type="compositionally biased region" description="Polar residues" evidence="5">
    <location>
        <begin position="514"/>
        <end position="528"/>
    </location>
</feature>
<evidence type="ECO:0000313" key="11">
    <source>
        <dbReference type="RefSeq" id="XP_022248518.1"/>
    </source>
</evidence>
<organism evidence="7 8">
    <name type="scientific">Limulus polyphemus</name>
    <name type="common">Atlantic horseshoe crab</name>
    <dbReference type="NCBI Taxonomy" id="6850"/>
    <lineage>
        <taxon>Eukaryota</taxon>
        <taxon>Metazoa</taxon>
        <taxon>Ecdysozoa</taxon>
        <taxon>Arthropoda</taxon>
        <taxon>Chelicerata</taxon>
        <taxon>Merostomata</taxon>
        <taxon>Xiphosura</taxon>
        <taxon>Limulidae</taxon>
        <taxon>Limulus</taxon>
    </lineage>
</organism>
<dbReference type="InterPro" id="IPR008271">
    <property type="entry name" value="Ser/Thr_kinase_AS"/>
</dbReference>
<dbReference type="Pfam" id="PF00069">
    <property type="entry name" value="Pkinase"/>
    <property type="match status" value="1"/>
</dbReference>
<keyword evidence="2 4" id="KW-0547">Nucleotide-binding</keyword>
<dbReference type="InterPro" id="IPR050235">
    <property type="entry name" value="CK1_Ser-Thr_kinase"/>
</dbReference>
<dbReference type="PROSITE" id="PS50011">
    <property type="entry name" value="PROTEIN_KINASE_DOM"/>
    <property type="match status" value="1"/>
</dbReference>
<evidence type="ECO:0000256" key="5">
    <source>
        <dbReference type="SAM" id="MobiDB-lite"/>
    </source>
</evidence>